<dbReference type="CDD" id="cd05829">
    <property type="entry name" value="Sortase_F"/>
    <property type="match status" value="1"/>
</dbReference>
<gene>
    <name evidence="5" type="ORF">CR194_15335</name>
</gene>
<sequence length="239" mass="26919">MMMKKWMLVLVLMLTACSSNESEETSENVNSNSSEVPENEQEETEEVLEIEEEEGTQLSSSSSSLSLERPTERRERDQSSILSYQREGIDPNRIEIPALDIDTSIENVGLLPNGQMDEPSTMEDVAWYEGGYMPGEQGSSVLAGHVDSRTGPAIFFDLHKLEQGDEIILTDEDGEEKVFVVQKSESYDRNNAPLQQIFGYSYRSQLNLITCTGEFNSEAGTHDERLVVYTVLKDDLQSW</sequence>
<feature type="signal peptide" evidence="4">
    <location>
        <begin position="1"/>
        <end position="21"/>
    </location>
</feature>
<dbReference type="Proteomes" id="UP000248214">
    <property type="component" value="Unassembled WGS sequence"/>
</dbReference>
<dbReference type="Pfam" id="PF04203">
    <property type="entry name" value="Sortase"/>
    <property type="match status" value="1"/>
</dbReference>
<evidence type="ECO:0000256" key="4">
    <source>
        <dbReference type="SAM" id="SignalP"/>
    </source>
</evidence>
<dbReference type="GO" id="GO:0016787">
    <property type="term" value="F:hydrolase activity"/>
    <property type="evidence" value="ECO:0007669"/>
    <property type="project" value="UniProtKB-KW"/>
</dbReference>
<dbReference type="PROSITE" id="PS51257">
    <property type="entry name" value="PROKAR_LIPOPROTEIN"/>
    <property type="match status" value="1"/>
</dbReference>
<evidence type="ECO:0000256" key="2">
    <source>
        <dbReference type="PIRSR" id="PIRSR605754-1"/>
    </source>
</evidence>
<dbReference type="Gene3D" id="2.40.260.10">
    <property type="entry name" value="Sortase"/>
    <property type="match status" value="1"/>
</dbReference>
<dbReference type="InterPro" id="IPR005754">
    <property type="entry name" value="Sortase"/>
</dbReference>
<feature type="compositionally biased region" description="Low complexity" evidence="3">
    <location>
        <begin position="27"/>
        <end position="36"/>
    </location>
</feature>
<dbReference type="AlphaFoldDB" id="A0A323T8U6"/>
<keyword evidence="4" id="KW-0732">Signal</keyword>
<evidence type="ECO:0000313" key="6">
    <source>
        <dbReference type="Proteomes" id="UP000248214"/>
    </source>
</evidence>
<feature type="compositionally biased region" description="Low complexity" evidence="3">
    <location>
        <begin position="56"/>
        <end position="68"/>
    </location>
</feature>
<feature type="chain" id="PRO_5038555406" evidence="4">
    <location>
        <begin position="22"/>
        <end position="239"/>
    </location>
</feature>
<keyword evidence="1" id="KW-0378">Hydrolase</keyword>
<dbReference type="InterPro" id="IPR042001">
    <property type="entry name" value="Sortase_F"/>
</dbReference>
<accession>A0A323T8U6</accession>
<evidence type="ECO:0000256" key="1">
    <source>
        <dbReference type="ARBA" id="ARBA00022801"/>
    </source>
</evidence>
<reference evidence="5 6" key="1">
    <citation type="submission" date="2017-10" db="EMBL/GenBank/DDBJ databases">
        <title>Bacillus sp. nov., a halophilic bacterium isolated from a Keqin Lake.</title>
        <authorList>
            <person name="Wang H."/>
        </authorList>
    </citation>
    <scope>NUCLEOTIDE SEQUENCE [LARGE SCALE GENOMIC DNA]</scope>
    <source>
        <strain evidence="5 6">KQ-12</strain>
    </source>
</reference>
<name>A0A323T8U6_9BACI</name>
<evidence type="ECO:0000256" key="3">
    <source>
        <dbReference type="SAM" id="MobiDB-lite"/>
    </source>
</evidence>
<feature type="active site" description="Acyl-thioester intermediate" evidence="2">
    <location>
        <position position="211"/>
    </location>
</feature>
<evidence type="ECO:0000313" key="5">
    <source>
        <dbReference type="EMBL" id="PYZ92212.1"/>
    </source>
</evidence>
<dbReference type="SUPFAM" id="SSF63817">
    <property type="entry name" value="Sortase"/>
    <property type="match status" value="1"/>
</dbReference>
<feature type="region of interest" description="Disordered" evidence="3">
    <location>
        <begin position="20"/>
        <end position="86"/>
    </location>
</feature>
<feature type="compositionally biased region" description="Basic and acidic residues" evidence="3">
    <location>
        <begin position="69"/>
        <end position="78"/>
    </location>
</feature>
<organism evidence="5 6">
    <name type="scientific">Salipaludibacillus keqinensis</name>
    <dbReference type="NCBI Taxonomy" id="2045207"/>
    <lineage>
        <taxon>Bacteria</taxon>
        <taxon>Bacillati</taxon>
        <taxon>Bacillota</taxon>
        <taxon>Bacilli</taxon>
        <taxon>Bacillales</taxon>
        <taxon>Bacillaceae</taxon>
    </lineage>
</organism>
<dbReference type="EMBL" id="PDOD01000004">
    <property type="protein sequence ID" value="PYZ92212.1"/>
    <property type="molecule type" value="Genomic_DNA"/>
</dbReference>
<feature type="active site" description="Proton donor/acceptor" evidence="2">
    <location>
        <position position="145"/>
    </location>
</feature>
<comment type="caution">
    <text evidence="5">The sequence shown here is derived from an EMBL/GenBank/DDBJ whole genome shotgun (WGS) entry which is preliminary data.</text>
</comment>
<proteinExistence type="predicted"/>
<feature type="compositionally biased region" description="Acidic residues" evidence="3">
    <location>
        <begin position="37"/>
        <end position="55"/>
    </location>
</feature>
<protein>
    <submittedName>
        <fullName evidence="5">Sortase</fullName>
    </submittedName>
</protein>
<dbReference type="InterPro" id="IPR023365">
    <property type="entry name" value="Sortase_dom-sf"/>
</dbReference>
<keyword evidence="6" id="KW-1185">Reference proteome</keyword>